<dbReference type="PANTHER" id="PTHR40465">
    <property type="entry name" value="CHROMOSOME 1, WHOLE GENOME SHOTGUN SEQUENCE"/>
    <property type="match status" value="1"/>
</dbReference>
<feature type="transmembrane region" description="Helical" evidence="1">
    <location>
        <begin position="107"/>
        <end position="127"/>
    </location>
</feature>
<dbReference type="AlphaFoldDB" id="A0AAX4KJF1"/>
<keyword evidence="1" id="KW-0472">Membrane</keyword>
<feature type="transmembrane region" description="Helical" evidence="1">
    <location>
        <begin position="34"/>
        <end position="56"/>
    </location>
</feature>
<feature type="transmembrane region" description="Helical" evidence="1">
    <location>
        <begin position="254"/>
        <end position="272"/>
    </location>
</feature>
<keyword evidence="1" id="KW-0812">Transmembrane</keyword>
<accession>A0AAX4KJF1</accession>
<evidence type="ECO:0000256" key="1">
    <source>
        <dbReference type="SAM" id="Phobius"/>
    </source>
</evidence>
<feature type="domain" description="DUF6534" evidence="2">
    <location>
        <begin position="189"/>
        <end position="276"/>
    </location>
</feature>
<protein>
    <recommendedName>
        <fullName evidence="2">DUF6534 domain-containing protein</fullName>
    </recommendedName>
</protein>
<dbReference type="PANTHER" id="PTHR40465:SF1">
    <property type="entry name" value="DUF6534 DOMAIN-CONTAINING PROTEIN"/>
    <property type="match status" value="1"/>
</dbReference>
<reference evidence="3 4" key="1">
    <citation type="submission" date="2024-01" db="EMBL/GenBank/DDBJ databases">
        <title>Comparative genomics of Cryptococcus and Kwoniella reveals pathogenesis evolution and contrasting modes of karyotype evolution via chromosome fusion or intercentromeric recombination.</title>
        <authorList>
            <person name="Coelho M.A."/>
            <person name="David-Palma M."/>
            <person name="Shea T."/>
            <person name="Bowers K."/>
            <person name="McGinley-Smith S."/>
            <person name="Mohammad A.W."/>
            <person name="Gnirke A."/>
            <person name="Yurkov A.M."/>
            <person name="Nowrousian M."/>
            <person name="Sun S."/>
            <person name="Cuomo C.A."/>
            <person name="Heitman J."/>
        </authorList>
    </citation>
    <scope>NUCLEOTIDE SEQUENCE [LARGE SCALE GENOMIC DNA]</scope>
    <source>
        <strain evidence="3 4">PYCC6329</strain>
    </source>
</reference>
<feature type="transmembrane region" description="Helical" evidence="1">
    <location>
        <begin position="224"/>
        <end position="248"/>
    </location>
</feature>
<dbReference type="Pfam" id="PF20152">
    <property type="entry name" value="DUF6534"/>
    <property type="match status" value="1"/>
</dbReference>
<proteinExistence type="predicted"/>
<gene>
    <name evidence="3" type="ORF">V865_004537</name>
</gene>
<dbReference type="RefSeq" id="XP_066084414.1">
    <property type="nucleotide sequence ID" value="XM_066228317.1"/>
</dbReference>
<dbReference type="Proteomes" id="UP001358614">
    <property type="component" value="Chromosome 1"/>
</dbReference>
<name>A0AAX4KJF1_9TREE</name>
<evidence type="ECO:0000259" key="2">
    <source>
        <dbReference type="Pfam" id="PF20152"/>
    </source>
</evidence>
<organism evidence="3 4">
    <name type="scientific">Kwoniella europaea PYCC6329</name>
    <dbReference type="NCBI Taxonomy" id="1423913"/>
    <lineage>
        <taxon>Eukaryota</taxon>
        <taxon>Fungi</taxon>
        <taxon>Dikarya</taxon>
        <taxon>Basidiomycota</taxon>
        <taxon>Agaricomycotina</taxon>
        <taxon>Tremellomycetes</taxon>
        <taxon>Tremellales</taxon>
        <taxon>Cryptococcaceae</taxon>
        <taxon>Kwoniella</taxon>
    </lineage>
</organism>
<keyword evidence="1" id="KW-1133">Transmembrane helix</keyword>
<dbReference type="EMBL" id="CP144089">
    <property type="protein sequence ID" value="WWD06447.1"/>
    <property type="molecule type" value="Genomic_DNA"/>
</dbReference>
<feature type="transmembrane region" description="Helical" evidence="1">
    <location>
        <begin position="139"/>
        <end position="160"/>
    </location>
</feature>
<dbReference type="KEGG" id="ker:91103338"/>
<dbReference type="GeneID" id="91103338"/>
<evidence type="ECO:0000313" key="4">
    <source>
        <dbReference type="Proteomes" id="UP001358614"/>
    </source>
</evidence>
<feature type="transmembrane region" description="Helical" evidence="1">
    <location>
        <begin position="68"/>
        <end position="87"/>
    </location>
</feature>
<evidence type="ECO:0000313" key="3">
    <source>
        <dbReference type="EMBL" id="WWD06447.1"/>
    </source>
</evidence>
<keyword evidence="4" id="KW-1185">Reference proteome</keyword>
<dbReference type="InterPro" id="IPR045339">
    <property type="entry name" value="DUF6534"/>
</dbReference>
<feature type="transmembrane region" description="Helical" evidence="1">
    <location>
        <begin position="180"/>
        <end position="204"/>
    </location>
</feature>
<sequence>MTSPFNETHYREQLELEARAQFENNKGISFGPYVFGYAADGFAFGLLALQVLQWYTMSHATERKTIRILVWWTLFISTGYTVLSARWMMNLFAFGFDVYRNFFNFSWVSTFFLLDGLIQTPITAFFAHRAHVLLGRPKWFLFTIIPSLLVTISTCLALKIKAPPIATDRLSERSRLFTGLLLSWLVLTVFIDLIVTGAICWSLLMRKSAVKSFETTDGWIKKSIIVFLEAQVAPTIFSVCFLIAFAAIPQWNLSAFFLCTPKVYAASFLGILNARHFLKRDLAPQGVFHINRPVFPRLASYRSAFAAKMNLQAQPPKRFPAQYRSANGTETEIHIETETIQETYHLQPYPIKRSINRDPTYETSSEIEDLSLEQEPVEELGDILLQDQIETIDIGPEIPRQRGKSLSSA</sequence>